<keyword evidence="2" id="KW-1185">Reference proteome</keyword>
<evidence type="ECO:0000313" key="2">
    <source>
        <dbReference type="Proteomes" id="UP001062846"/>
    </source>
</evidence>
<sequence length="130" mass="14528">MSMWAEFRGLKVYRSDEFRMYVVSIFGGRGSLYIGKGVTHSVQSNHGIAIAIVLQFKLFDVIPERGPNASEKRRDWIKRPTEGSRVWKKVDLAAKQRMSRPGNGCGGQAIDLAAEALISQGDFASNRLLR</sequence>
<protein>
    <submittedName>
        <fullName evidence="1">Uncharacterized protein</fullName>
    </submittedName>
</protein>
<gene>
    <name evidence="1" type="ORF">RHMOL_Rhmol10G0200400</name>
</gene>
<evidence type="ECO:0000313" key="1">
    <source>
        <dbReference type="EMBL" id="KAI8535779.1"/>
    </source>
</evidence>
<organism evidence="1 2">
    <name type="scientific">Rhododendron molle</name>
    <name type="common">Chinese azalea</name>
    <name type="synonym">Azalea mollis</name>
    <dbReference type="NCBI Taxonomy" id="49168"/>
    <lineage>
        <taxon>Eukaryota</taxon>
        <taxon>Viridiplantae</taxon>
        <taxon>Streptophyta</taxon>
        <taxon>Embryophyta</taxon>
        <taxon>Tracheophyta</taxon>
        <taxon>Spermatophyta</taxon>
        <taxon>Magnoliopsida</taxon>
        <taxon>eudicotyledons</taxon>
        <taxon>Gunneridae</taxon>
        <taxon>Pentapetalae</taxon>
        <taxon>asterids</taxon>
        <taxon>Ericales</taxon>
        <taxon>Ericaceae</taxon>
        <taxon>Ericoideae</taxon>
        <taxon>Rhodoreae</taxon>
        <taxon>Rhododendron</taxon>
    </lineage>
</organism>
<comment type="caution">
    <text evidence="1">The sequence shown here is derived from an EMBL/GenBank/DDBJ whole genome shotgun (WGS) entry which is preliminary data.</text>
</comment>
<dbReference type="Proteomes" id="UP001062846">
    <property type="component" value="Chromosome 10"/>
</dbReference>
<reference evidence="1" key="1">
    <citation type="submission" date="2022-02" db="EMBL/GenBank/DDBJ databases">
        <title>Plant Genome Project.</title>
        <authorList>
            <person name="Zhang R.-G."/>
        </authorList>
    </citation>
    <scope>NUCLEOTIDE SEQUENCE</scope>
    <source>
        <strain evidence="1">AT1</strain>
    </source>
</reference>
<accession>A0ACC0M5C9</accession>
<proteinExistence type="predicted"/>
<name>A0ACC0M5C9_RHOML</name>
<dbReference type="EMBL" id="CM046397">
    <property type="protein sequence ID" value="KAI8535779.1"/>
    <property type="molecule type" value="Genomic_DNA"/>
</dbReference>